<evidence type="ECO:0000256" key="8">
    <source>
        <dbReference type="RuleBase" id="RU364141"/>
    </source>
</evidence>
<protein>
    <recommendedName>
        <fullName evidence="3 8">Mediator of RNA polymerase II transcription subunit 4</fullName>
    </recommendedName>
    <alternativeName>
        <fullName evidence="7 8">Mediator complex subunit 4</fullName>
    </alternativeName>
</protein>
<feature type="region of interest" description="Disordered" evidence="9">
    <location>
        <begin position="197"/>
        <end position="222"/>
    </location>
</feature>
<keyword evidence="4 8" id="KW-0805">Transcription regulation</keyword>
<dbReference type="OrthoDB" id="2132310at2759"/>
<comment type="similarity">
    <text evidence="2 8">Belongs to the Mediator complex subunit 4 family.</text>
</comment>
<dbReference type="STRING" id="1806994.A0A507CAB2"/>
<sequence length="222" mass="24413">MNENTSLRPATLSALKEYEELELSLLASLQQPKAPSSYQQQAPGDILRKIIIVDERLQRLVDEVELHQETQTKLDATLQQIEQHNVMILSLVRRLQSAQHTLQAILSDAGDKVLNSRRAGEEPLDYKSLISYARRVANTTSAPPTGTNMPPIPQDADMKLSRLFWSPEDLLNGRPEAEPGLMGAVPSNLMDVDTLDEEEQPIHGASSSGGLATAGDLLDLDL</sequence>
<evidence type="ECO:0000256" key="6">
    <source>
        <dbReference type="ARBA" id="ARBA00023242"/>
    </source>
</evidence>
<dbReference type="InterPro" id="IPR019258">
    <property type="entry name" value="Mediator_Med4"/>
</dbReference>
<evidence type="ECO:0000256" key="4">
    <source>
        <dbReference type="ARBA" id="ARBA00023015"/>
    </source>
</evidence>
<dbReference type="Pfam" id="PF10018">
    <property type="entry name" value="Med4"/>
    <property type="match status" value="1"/>
</dbReference>
<evidence type="ECO:0000256" key="9">
    <source>
        <dbReference type="SAM" id="MobiDB-lite"/>
    </source>
</evidence>
<dbReference type="GO" id="GO:0003712">
    <property type="term" value="F:transcription coregulator activity"/>
    <property type="evidence" value="ECO:0007669"/>
    <property type="project" value="InterPro"/>
</dbReference>
<evidence type="ECO:0000256" key="5">
    <source>
        <dbReference type="ARBA" id="ARBA00023163"/>
    </source>
</evidence>
<feature type="compositionally biased region" description="Low complexity" evidence="9">
    <location>
        <begin position="204"/>
        <end position="222"/>
    </location>
</feature>
<comment type="subcellular location">
    <subcellularLocation>
        <location evidence="1 8">Nucleus</location>
    </subcellularLocation>
</comment>
<dbReference type="GO" id="GO:0070847">
    <property type="term" value="C:core mediator complex"/>
    <property type="evidence" value="ECO:0007669"/>
    <property type="project" value="TreeGrafter"/>
</dbReference>
<gene>
    <name evidence="8" type="primary">MED4</name>
    <name evidence="10" type="ORF">SmJEL517_g01392</name>
</gene>
<keyword evidence="8" id="KW-0010">Activator</keyword>
<keyword evidence="5 8" id="KW-0804">Transcription</keyword>
<keyword evidence="11" id="KW-1185">Reference proteome</keyword>
<proteinExistence type="inferred from homology"/>
<evidence type="ECO:0000256" key="7">
    <source>
        <dbReference type="ARBA" id="ARBA00031257"/>
    </source>
</evidence>
<organism evidence="10 11">
    <name type="scientific">Synchytrium microbalum</name>
    <dbReference type="NCBI Taxonomy" id="1806994"/>
    <lineage>
        <taxon>Eukaryota</taxon>
        <taxon>Fungi</taxon>
        <taxon>Fungi incertae sedis</taxon>
        <taxon>Chytridiomycota</taxon>
        <taxon>Chytridiomycota incertae sedis</taxon>
        <taxon>Chytridiomycetes</taxon>
        <taxon>Synchytriales</taxon>
        <taxon>Synchytriaceae</taxon>
        <taxon>Synchytrium</taxon>
    </lineage>
</organism>
<dbReference type="PANTHER" id="PTHR13208:SF2">
    <property type="entry name" value="MEDIATOR OF RNA POLYMERASE II TRANSCRIPTION SUBUNIT 4"/>
    <property type="match status" value="1"/>
</dbReference>
<accession>A0A507CAB2</accession>
<evidence type="ECO:0000256" key="1">
    <source>
        <dbReference type="ARBA" id="ARBA00004123"/>
    </source>
</evidence>
<evidence type="ECO:0000256" key="2">
    <source>
        <dbReference type="ARBA" id="ARBA00009626"/>
    </source>
</evidence>
<comment type="caution">
    <text evidence="10">The sequence shown here is derived from an EMBL/GenBank/DDBJ whole genome shotgun (WGS) entry which is preliminary data.</text>
</comment>
<dbReference type="PANTHER" id="PTHR13208">
    <property type="entry name" value="MEDIATOR OF RNA POLYMERASE II TRANSCRIPTION SUBUNIT 4"/>
    <property type="match status" value="1"/>
</dbReference>
<evidence type="ECO:0000313" key="11">
    <source>
        <dbReference type="Proteomes" id="UP000319731"/>
    </source>
</evidence>
<dbReference type="GO" id="GO:0016592">
    <property type="term" value="C:mediator complex"/>
    <property type="evidence" value="ECO:0007669"/>
    <property type="project" value="InterPro"/>
</dbReference>
<dbReference type="EMBL" id="QEAO01000004">
    <property type="protein sequence ID" value="TPX36542.1"/>
    <property type="molecule type" value="Genomic_DNA"/>
</dbReference>
<dbReference type="AlphaFoldDB" id="A0A507CAB2"/>
<reference evidence="10 11" key="1">
    <citation type="journal article" date="2019" name="Sci. Rep.">
        <title>Comparative genomics of chytrid fungi reveal insights into the obligate biotrophic and pathogenic lifestyle of Synchytrium endobioticum.</title>
        <authorList>
            <person name="van de Vossenberg B.T.L.H."/>
            <person name="Warris S."/>
            <person name="Nguyen H.D.T."/>
            <person name="van Gent-Pelzer M.P.E."/>
            <person name="Joly D.L."/>
            <person name="van de Geest H.C."/>
            <person name="Bonants P.J.M."/>
            <person name="Smith D.S."/>
            <person name="Levesque C.A."/>
            <person name="van der Lee T.A.J."/>
        </authorList>
    </citation>
    <scope>NUCLEOTIDE SEQUENCE [LARGE SCALE GENOMIC DNA]</scope>
    <source>
        <strain evidence="10 11">JEL517</strain>
    </source>
</reference>
<name>A0A507CAB2_9FUNG</name>
<comment type="function">
    <text evidence="8">Component of the Mediator complex, a coactivator involved in the regulated transcription of nearly all RNA polymerase II-dependent genes. Mediator functions as a bridge to convey information from gene-specific regulatory proteins to the basal RNA polymerase II transcription machinery. Mediator is recruited to promoters by direct interactions with regulatory proteins and serves as a scaffold for the assembly of a functional preinitiation complex with RNA polymerase II and the general transcription factors.</text>
</comment>
<dbReference type="GO" id="GO:0006357">
    <property type="term" value="P:regulation of transcription by RNA polymerase II"/>
    <property type="evidence" value="ECO:0007669"/>
    <property type="project" value="InterPro"/>
</dbReference>
<dbReference type="Proteomes" id="UP000319731">
    <property type="component" value="Unassembled WGS sequence"/>
</dbReference>
<evidence type="ECO:0000313" key="10">
    <source>
        <dbReference type="EMBL" id="TPX36542.1"/>
    </source>
</evidence>
<evidence type="ECO:0000256" key="3">
    <source>
        <dbReference type="ARBA" id="ARBA00020629"/>
    </source>
</evidence>
<comment type="subunit">
    <text evidence="8">Component of the Mediator complex.</text>
</comment>
<keyword evidence="6 8" id="KW-0539">Nucleus</keyword>